<feature type="domain" description="GerMN" evidence="1">
    <location>
        <begin position="242"/>
        <end position="331"/>
    </location>
</feature>
<dbReference type="EMBL" id="JARULN010000002">
    <property type="protein sequence ID" value="MDG5753091.1"/>
    <property type="molecule type" value="Genomic_DNA"/>
</dbReference>
<dbReference type="InterPro" id="IPR019606">
    <property type="entry name" value="GerMN"/>
</dbReference>
<name>A0ABT6H125_9BACI</name>
<evidence type="ECO:0000259" key="1">
    <source>
        <dbReference type="SMART" id="SM00909"/>
    </source>
</evidence>
<evidence type="ECO:0000313" key="2">
    <source>
        <dbReference type="EMBL" id="MDG5753091.1"/>
    </source>
</evidence>
<feature type="domain" description="GerMN" evidence="1">
    <location>
        <begin position="86"/>
        <end position="176"/>
    </location>
</feature>
<reference evidence="2 3" key="1">
    <citation type="submission" date="2023-04" db="EMBL/GenBank/DDBJ databases">
        <title>Ectobacillus antri isolated from activated sludge.</title>
        <authorList>
            <person name="Yan P."/>
            <person name="Liu X."/>
        </authorList>
    </citation>
    <scope>NUCLEOTIDE SEQUENCE [LARGE SCALE GENOMIC DNA]</scope>
    <source>
        <strain evidence="2 3">C18H</strain>
    </source>
</reference>
<organism evidence="2 3">
    <name type="scientific">Ectobacillus antri</name>
    <dbReference type="NCBI Taxonomy" id="2486280"/>
    <lineage>
        <taxon>Bacteria</taxon>
        <taxon>Bacillati</taxon>
        <taxon>Bacillota</taxon>
        <taxon>Bacilli</taxon>
        <taxon>Bacillales</taxon>
        <taxon>Bacillaceae</taxon>
        <taxon>Ectobacillus</taxon>
    </lineage>
</organism>
<protein>
    <submittedName>
        <fullName evidence="2">GerMN domain-containing protein</fullName>
    </submittedName>
</protein>
<dbReference type="Proteomes" id="UP001218246">
    <property type="component" value="Unassembled WGS sequence"/>
</dbReference>
<evidence type="ECO:0000313" key="3">
    <source>
        <dbReference type="Proteomes" id="UP001218246"/>
    </source>
</evidence>
<sequence length="351" mass="38583">MQKTTKWVACAVASSVLLTGCGMFGEQKKEQIDPPKNVTYTKEEQAKQSGEKKIEAAKRELYLVDKNGFVVPQALALPDAKDNAVIKQSLEYLVKDGPVTNLLPNGFQAVLPANTTVNGVDIKDGTAIADFSAEFKKYKKEEERRIVEAITWTLTQFKDVQRVKIRIDGQDLAMMPVDKTPIGEGLSRADGINFDDRQVLDVMNTKPVTLYFVAQNNKQTYYVPVTRRIANNKETATKEGEVMAVVNELVKGPSYKSQLSSDFNAGVKVLTPPKLEGGKVTLNFNQNIYGDTKKSMISNHVLQALVLSLTEQKGVEGVAIQVDGKGNIVKENGEKLTAPVTRPQNVNTGSF</sequence>
<dbReference type="PROSITE" id="PS51257">
    <property type="entry name" value="PROKAR_LIPOPROTEIN"/>
    <property type="match status" value="1"/>
</dbReference>
<dbReference type="RefSeq" id="WP_124563207.1">
    <property type="nucleotide sequence ID" value="NZ_JARRRY010000001.1"/>
</dbReference>
<proteinExistence type="predicted"/>
<accession>A0ABT6H125</accession>
<comment type="caution">
    <text evidence="2">The sequence shown here is derived from an EMBL/GenBank/DDBJ whole genome shotgun (WGS) entry which is preliminary data.</text>
</comment>
<dbReference type="SMART" id="SM00909">
    <property type="entry name" value="Germane"/>
    <property type="match status" value="2"/>
</dbReference>
<gene>
    <name evidence="2" type="ORF">P6P90_03635</name>
</gene>
<keyword evidence="3" id="KW-1185">Reference proteome</keyword>
<dbReference type="Pfam" id="PF10646">
    <property type="entry name" value="Germane"/>
    <property type="match status" value="2"/>
</dbReference>